<dbReference type="InterPro" id="IPR003734">
    <property type="entry name" value="DUF155"/>
</dbReference>
<comment type="caution">
    <text evidence="4">The sequence shown here is derived from an EMBL/GenBank/DDBJ whole genome shotgun (WGS) entry which is preliminary data.</text>
</comment>
<evidence type="ECO:0000313" key="5">
    <source>
        <dbReference type="Proteomes" id="UP000193689"/>
    </source>
</evidence>
<dbReference type="Proteomes" id="UP000193689">
    <property type="component" value="Unassembled WGS sequence"/>
</dbReference>
<feature type="region of interest" description="Disordered" evidence="2">
    <location>
        <begin position="66"/>
        <end position="113"/>
    </location>
</feature>
<gene>
    <name evidence="4" type="ORF">BCR38DRAFT_446919</name>
</gene>
<evidence type="ECO:0000259" key="3">
    <source>
        <dbReference type="Pfam" id="PF02582"/>
    </source>
</evidence>
<dbReference type="GO" id="GO:0005739">
    <property type="term" value="C:mitochondrion"/>
    <property type="evidence" value="ECO:0007669"/>
    <property type="project" value="UniProtKB-ARBA"/>
</dbReference>
<dbReference type="EMBL" id="MCFJ01000015">
    <property type="protein sequence ID" value="ORY58895.1"/>
    <property type="molecule type" value="Genomic_DNA"/>
</dbReference>
<dbReference type="FunCoup" id="A0A1Y2DJC4">
    <property type="interactions" value="72"/>
</dbReference>
<dbReference type="GeneID" id="63777335"/>
<dbReference type="RefSeq" id="XP_040711707.1">
    <property type="nucleotide sequence ID" value="XM_040861123.1"/>
</dbReference>
<dbReference type="InterPro" id="IPR051624">
    <property type="entry name" value="RMD1/Sad1-interacting"/>
</dbReference>
<name>A0A1Y2DJC4_9PEZI</name>
<accession>A0A1Y2DJC4</accession>
<dbReference type="GO" id="GO:0070131">
    <property type="term" value="P:positive regulation of mitochondrial translation"/>
    <property type="evidence" value="ECO:0007669"/>
    <property type="project" value="TreeGrafter"/>
</dbReference>
<dbReference type="Pfam" id="PF02582">
    <property type="entry name" value="DUF155"/>
    <property type="match status" value="1"/>
</dbReference>
<feature type="compositionally biased region" description="Basic residues" evidence="2">
    <location>
        <begin position="93"/>
        <end position="105"/>
    </location>
</feature>
<dbReference type="OrthoDB" id="242766at2759"/>
<sequence>MRRSMQKLATPTRRGFHFGASALRPKRYFHQSTFASLPRRRNFFTSNQLLASNTKDDQIVASESIREAAQNQQQDSKPPTAKRKPARSSASKNLRHASMTKKSKRSAAAAKKQEAEIVEEGEIDYQHSIKAVCVAQSFDMDKVEEILRFHGFDIDPDGTDFDPAAVIHARGINNGDIFVFNSGTVVAWSMPIDTVINIASKQLIRAAEFPHVDRLELEDLVYAEDETRDTSYMKGEDVILGTKTEVTNGNKAETTLAKIAFSSGLARSPKLAVLENNMNDFLSESRTMANSLAGGSGVVLDRRLIMKKTGELCSLRSQLNHYSELTDSLPDAFWDKEARLEEYYERVGNVLDVRSRIGVLNRKIDYAHELVSIYREMTSESHGIKLEWVIIILISIEVLFELRRIFIVESKEEARWEKEDTRWSQEDARWEKEDARWEKGEARREAQVSKI</sequence>
<dbReference type="InParanoid" id="A0A1Y2DJC4"/>
<comment type="similarity">
    <text evidence="1">Belongs to the RMD1/sif2 family.</text>
</comment>
<dbReference type="AlphaFoldDB" id="A0A1Y2DJC4"/>
<keyword evidence="5" id="KW-1185">Reference proteome</keyword>
<reference evidence="4 5" key="1">
    <citation type="submission" date="2016-07" db="EMBL/GenBank/DDBJ databases">
        <title>Pervasive Adenine N6-methylation of Active Genes in Fungi.</title>
        <authorList>
            <consortium name="DOE Joint Genome Institute"/>
            <person name="Mondo S.J."/>
            <person name="Dannebaum R.O."/>
            <person name="Kuo R.C."/>
            <person name="Labutti K."/>
            <person name="Haridas S."/>
            <person name="Kuo A."/>
            <person name="Salamov A."/>
            <person name="Ahrendt S.R."/>
            <person name="Lipzen A."/>
            <person name="Sullivan W."/>
            <person name="Andreopoulos W.B."/>
            <person name="Clum A."/>
            <person name="Lindquist E."/>
            <person name="Daum C."/>
            <person name="Ramamoorthy G.K."/>
            <person name="Gryganskyi A."/>
            <person name="Culley D."/>
            <person name="Magnuson J.K."/>
            <person name="James T.Y."/>
            <person name="O'Malley M.A."/>
            <person name="Stajich J.E."/>
            <person name="Spatafora J.W."/>
            <person name="Visel A."/>
            <person name="Grigoriev I.V."/>
        </authorList>
    </citation>
    <scope>NUCLEOTIDE SEQUENCE [LARGE SCALE GENOMIC DNA]</scope>
    <source>
        <strain evidence="4 5">CBS 129021</strain>
    </source>
</reference>
<dbReference type="PANTHER" id="PTHR16255">
    <property type="entry name" value="REQUIRED FOR MEIOTIC NUCLEAR DIVISION PROTEIN 1 HOMOLOG"/>
    <property type="match status" value="1"/>
</dbReference>
<proteinExistence type="inferred from homology"/>
<dbReference type="PANTHER" id="PTHR16255:SF1">
    <property type="entry name" value="REQUIRED FOR MEIOTIC NUCLEAR DIVISION PROTEIN 1 HOMOLOG"/>
    <property type="match status" value="1"/>
</dbReference>
<evidence type="ECO:0000256" key="1">
    <source>
        <dbReference type="ARBA" id="ARBA00008306"/>
    </source>
</evidence>
<protein>
    <recommendedName>
        <fullName evidence="3">DUF155 domain-containing protein</fullName>
    </recommendedName>
</protein>
<organism evidence="4 5">
    <name type="scientific">Pseudomassariella vexata</name>
    <dbReference type="NCBI Taxonomy" id="1141098"/>
    <lineage>
        <taxon>Eukaryota</taxon>
        <taxon>Fungi</taxon>
        <taxon>Dikarya</taxon>
        <taxon>Ascomycota</taxon>
        <taxon>Pezizomycotina</taxon>
        <taxon>Sordariomycetes</taxon>
        <taxon>Xylariomycetidae</taxon>
        <taxon>Amphisphaeriales</taxon>
        <taxon>Pseudomassariaceae</taxon>
        <taxon>Pseudomassariella</taxon>
    </lineage>
</organism>
<evidence type="ECO:0000313" key="4">
    <source>
        <dbReference type="EMBL" id="ORY58895.1"/>
    </source>
</evidence>
<evidence type="ECO:0000256" key="2">
    <source>
        <dbReference type="SAM" id="MobiDB-lite"/>
    </source>
</evidence>
<feature type="domain" description="DUF155" evidence="3">
    <location>
        <begin position="177"/>
        <end position="361"/>
    </location>
</feature>